<sequence length="63" mass="6831">MLELVCFWAGEAPAEPWSWTEKIGNVCSGVCGGFECSQSGQDNSGLIFGRPKVAVATIFQEYQ</sequence>
<evidence type="ECO:0000313" key="1">
    <source>
        <dbReference type="EMBL" id="TWW08820.1"/>
    </source>
</evidence>
<reference evidence="1 2" key="2">
    <citation type="submission" date="2019-08" db="EMBL/GenBank/DDBJ databases">
        <authorList>
            <person name="Henke P."/>
        </authorList>
    </citation>
    <scope>NUCLEOTIDE SEQUENCE [LARGE SCALE GENOMIC DNA]</scope>
    <source>
        <strain evidence="1">Phe10_nw2017</strain>
    </source>
</reference>
<keyword evidence="2" id="KW-1185">Reference proteome</keyword>
<organism evidence="1 2">
    <name type="scientific">Planctomyces bekefii</name>
    <dbReference type="NCBI Taxonomy" id="1653850"/>
    <lineage>
        <taxon>Bacteria</taxon>
        <taxon>Pseudomonadati</taxon>
        <taxon>Planctomycetota</taxon>
        <taxon>Planctomycetia</taxon>
        <taxon>Planctomycetales</taxon>
        <taxon>Planctomycetaceae</taxon>
        <taxon>Planctomyces</taxon>
    </lineage>
</organism>
<name>A0A5C6M246_9PLAN</name>
<reference evidence="1 2" key="1">
    <citation type="submission" date="2019-08" db="EMBL/GenBank/DDBJ databases">
        <title>100 year-old enigma solved: identification of Planctomyces bekefii, the type genus and species of the phylum Planctomycetes.</title>
        <authorList>
            <person name="Svetlana D.N."/>
            <person name="Overmann J."/>
        </authorList>
    </citation>
    <scope>NUCLEOTIDE SEQUENCE [LARGE SCALE GENOMIC DNA]</scope>
    <source>
        <strain evidence="1">Phe10_nw2017</strain>
    </source>
</reference>
<dbReference type="EMBL" id="SRHE01000492">
    <property type="protein sequence ID" value="TWW08820.1"/>
    <property type="molecule type" value="Genomic_DNA"/>
</dbReference>
<dbReference type="AlphaFoldDB" id="A0A5C6M246"/>
<comment type="caution">
    <text evidence="1">The sequence shown here is derived from an EMBL/GenBank/DDBJ whole genome shotgun (WGS) entry which is preliminary data.</text>
</comment>
<protein>
    <submittedName>
        <fullName evidence="1">Uncharacterized protein</fullName>
    </submittedName>
</protein>
<gene>
    <name evidence="1" type="ORF">E3A20_20500</name>
</gene>
<dbReference type="Proteomes" id="UP000321083">
    <property type="component" value="Unassembled WGS sequence"/>
</dbReference>
<evidence type="ECO:0000313" key="2">
    <source>
        <dbReference type="Proteomes" id="UP000321083"/>
    </source>
</evidence>
<proteinExistence type="predicted"/>
<accession>A0A5C6M246</accession>